<feature type="domain" description="Putative tail fiber protein gp53-like C-terminal" evidence="1">
    <location>
        <begin position="278"/>
        <end position="358"/>
    </location>
</feature>
<accession>A0A2S9MT24</accession>
<dbReference type="RefSeq" id="WP_105795511.1">
    <property type="nucleotide sequence ID" value="NZ_CADETI010000001.1"/>
</dbReference>
<proteinExistence type="predicted"/>
<name>A0A2S9MT24_9BURK</name>
<dbReference type="EMBL" id="PVGH01000046">
    <property type="protein sequence ID" value="PRF62040.1"/>
    <property type="molecule type" value="Genomic_DNA"/>
</dbReference>
<dbReference type="AlphaFoldDB" id="A0A2S9MT24"/>
<evidence type="ECO:0000313" key="3">
    <source>
        <dbReference type="Proteomes" id="UP000238982"/>
    </source>
</evidence>
<reference evidence="2 3" key="1">
    <citation type="submission" date="2018-03" db="EMBL/GenBank/DDBJ databases">
        <authorList>
            <person name="Keele B.F."/>
        </authorList>
    </citation>
    <scope>NUCLEOTIDE SEQUENCE [LARGE SCALE GENOMIC DNA]</scope>
    <source>
        <strain evidence="2 3">AU19729</strain>
    </source>
</reference>
<dbReference type="InterPro" id="IPR054075">
    <property type="entry name" value="Gp53-like_C"/>
</dbReference>
<dbReference type="Gene3D" id="2.60.40.3940">
    <property type="match status" value="1"/>
</dbReference>
<dbReference type="PANTHER" id="PTHR35191">
    <property type="entry name" value="PROPHAGE SIDE TAIL FIBER PROTEIN HOMOLOG STFQ-RELATED"/>
    <property type="match status" value="1"/>
</dbReference>
<dbReference type="InterPro" id="IPR051934">
    <property type="entry name" value="Phage_Tail_Fiber_Structural"/>
</dbReference>
<dbReference type="Proteomes" id="UP000238982">
    <property type="component" value="Unassembled WGS sequence"/>
</dbReference>
<organism evidence="2 3">
    <name type="scientific">Burkholderia multivorans</name>
    <dbReference type="NCBI Taxonomy" id="87883"/>
    <lineage>
        <taxon>Bacteria</taxon>
        <taxon>Pseudomonadati</taxon>
        <taxon>Pseudomonadota</taxon>
        <taxon>Betaproteobacteria</taxon>
        <taxon>Burkholderiales</taxon>
        <taxon>Burkholderiaceae</taxon>
        <taxon>Burkholderia</taxon>
        <taxon>Burkholderia cepacia complex</taxon>
    </lineage>
</organism>
<dbReference type="PANTHER" id="PTHR35191:SF1">
    <property type="entry name" value="PROPHAGE SIDE TAIL FIBER PROTEIN HOMOLOG STFQ-RELATED"/>
    <property type="match status" value="1"/>
</dbReference>
<dbReference type="Pfam" id="PF21882">
    <property type="entry name" value="Gp53-like_C"/>
    <property type="match status" value="1"/>
</dbReference>
<protein>
    <recommendedName>
        <fullName evidence="1">Putative tail fiber protein gp53-like C-terminal domain-containing protein</fullName>
    </recommendedName>
</protein>
<comment type="caution">
    <text evidence="2">The sequence shown here is derived from an EMBL/GenBank/DDBJ whole genome shotgun (WGS) entry which is preliminary data.</text>
</comment>
<evidence type="ECO:0000259" key="1">
    <source>
        <dbReference type="Pfam" id="PF21882"/>
    </source>
</evidence>
<sequence length="358" mass="37846">MADLVEVPKWEEGIYQLETSDPVEGGPDGIDNVQARQLGNRTRYLKDQQEAHVEADNPHPQYATLVQMKAAIEALVASAPGALDTLNELAAALGNDPNFATTMTNQLALKAALDSPLFTGMPKAPTPDQFDASKRIATMESLRRELGSMAGTDTRCVGMAADVNLPASCVGKLLPVQGATSRTIFLPSTAALPDGASIAFYNLNPSANGASHTISAQPNQNIIVTTAFAQTMPLAPGDIVTLTVYAGSWTMSSGCSKLSLARMNAFAWSNAQNGYQMLPSGLILQWGYVVVAPSSLQTITLPLTYPSANLGVAGFADDVNANGTQYRWTGGSRTRSTLGFVNNWASGPIAGSWISWGY</sequence>
<evidence type="ECO:0000313" key="2">
    <source>
        <dbReference type="EMBL" id="PRF62040.1"/>
    </source>
</evidence>
<gene>
    <name evidence="2" type="ORF">C6Q15_10565</name>
</gene>